<evidence type="ECO:0000256" key="1">
    <source>
        <dbReference type="SAM" id="Phobius"/>
    </source>
</evidence>
<feature type="transmembrane region" description="Helical" evidence="1">
    <location>
        <begin position="117"/>
        <end position="136"/>
    </location>
</feature>
<sequence>MSKFVTFDRPRGFAASAVIWQLAQVLWVGGVWMLHFAVLPVLGQIGLAPLLIEDFGVLAASLLVAFAAAGCGVQVLVLIQAEGMASLWRDMRGQLLLMAVAACVMYFVLRVGGAGQLRWQLFCYLVLGLSGLLLVLQPPPGRARKARH</sequence>
<dbReference type="AlphaFoldDB" id="A0A9X8HGW2"/>
<feature type="transmembrane region" description="Helical" evidence="1">
    <location>
        <begin position="55"/>
        <end position="79"/>
    </location>
</feature>
<feature type="transmembrane region" description="Helical" evidence="1">
    <location>
        <begin position="91"/>
        <end position="111"/>
    </location>
</feature>
<dbReference type="Proteomes" id="UP000269115">
    <property type="component" value="Unassembled WGS sequence"/>
</dbReference>
<accession>A0A9X8HGW2</accession>
<evidence type="ECO:0000313" key="3">
    <source>
        <dbReference type="Proteomes" id="UP000269115"/>
    </source>
</evidence>
<reference evidence="2 3" key="1">
    <citation type="submission" date="2018-11" db="EMBL/GenBank/DDBJ databases">
        <title>Genomic analyses of the natural microbiome of Caenorhabditis elegans.</title>
        <authorList>
            <person name="Samuel B."/>
        </authorList>
    </citation>
    <scope>NUCLEOTIDE SEQUENCE [LARGE SCALE GENOMIC DNA]</scope>
    <source>
        <strain evidence="2 3">BIGb0473</strain>
    </source>
</reference>
<keyword evidence="1" id="KW-1133">Transmembrane helix</keyword>
<organism evidence="2 3">
    <name type="scientific">Pseudomonas putida</name>
    <name type="common">Arthrobacter siderocapsulatus</name>
    <dbReference type="NCBI Taxonomy" id="303"/>
    <lineage>
        <taxon>Bacteria</taxon>
        <taxon>Pseudomonadati</taxon>
        <taxon>Pseudomonadota</taxon>
        <taxon>Gammaproteobacteria</taxon>
        <taxon>Pseudomonadales</taxon>
        <taxon>Pseudomonadaceae</taxon>
        <taxon>Pseudomonas</taxon>
    </lineage>
</organism>
<protein>
    <submittedName>
        <fullName evidence="2">Uncharacterized protein</fullName>
    </submittedName>
</protein>
<comment type="caution">
    <text evidence="2">The sequence shown here is derived from an EMBL/GenBank/DDBJ whole genome shotgun (WGS) entry which is preliminary data.</text>
</comment>
<evidence type="ECO:0000313" key="2">
    <source>
        <dbReference type="EMBL" id="ROQ45249.1"/>
    </source>
</evidence>
<gene>
    <name evidence="2" type="ORF">EDF85_4509</name>
</gene>
<proteinExistence type="predicted"/>
<keyword evidence="1" id="KW-0812">Transmembrane</keyword>
<name>A0A9X8HGW2_PSEPU</name>
<dbReference type="EMBL" id="RJUR01000017">
    <property type="protein sequence ID" value="ROQ45249.1"/>
    <property type="molecule type" value="Genomic_DNA"/>
</dbReference>
<keyword evidence="1" id="KW-0472">Membrane</keyword>